<dbReference type="PANTHER" id="PTHR36302">
    <property type="entry name" value="BLR7088 PROTEIN"/>
    <property type="match status" value="1"/>
</dbReference>
<organism evidence="1 2">
    <name type="scientific">Streptomyces atriruber</name>
    <dbReference type="NCBI Taxonomy" id="545121"/>
    <lineage>
        <taxon>Bacteria</taxon>
        <taxon>Bacillati</taxon>
        <taxon>Actinomycetota</taxon>
        <taxon>Actinomycetes</taxon>
        <taxon>Kitasatosporales</taxon>
        <taxon>Streptomycetaceae</taxon>
        <taxon>Streptomyces</taxon>
    </lineage>
</organism>
<gene>
    <name evidence="1" type="ORF">ABZ921_06065</name>
</gene>
<dbReference type="InterPro" id="IPR007410">
    <property type="entry name" value="LpqE-like"/>
</dbReference>
<evidence type="ECO:0000313" key="1">
    <source>
        <dbReference type="EMBL" id="MEU6820175.1"/>
    </source>
</evidence>
<dbReference type="Gene3D" id="2.60.40.1890">
    <property type="entry name" value="PCu(A)C copper chaperone"/>
    <property type="match status" value="1"/>
</dbReference>
<accession>A0ABV3BI46</accession>
<dbReference type="EMBL" id="JBEYXV010000002">
    <property type="protein sequence ID" value="MEU6820175.1"/>
    <property type="molecule type" value="Genomic_DNA"/>
</dbReference>
<dbReference type="InterPro" id="IPR058248">
    <property type="entry name" value="Lxx211020-like"/>
</dbReference>
<reference evidence="1 2" key="1">
    <citation type="submission" date="2024-06" db="EMBL/GenBank/DDBJ databases">
        <title>The Natural Products Discovery Center: Release of the First 8490 Sequenced Strains for Exploring Actinobacteria Biosynthetic Diversity.</title>
        <authorList>
            <person name="Kalkreuter E."/>
            <person name="Kautsar S.A."/>
            <person name="Yang D."/>
            <person name="Bader C.D."/>
            <person name="Teijaro C.N."/>
            <person name="Fluegel L."/>
            <person name="Davis C.M."/>
            <person name="Simpson J.R."/>
            <person name="Lauterbach L."/>
            <person name="Steele A.D."/>
            <person name="Gui C."/>
            <person name="Meng S."/>
            <person name="Li G."/>
            <person name="Viehrig K."/>
            <person name="Ye F."/>
            <person name="Su P."/>
            <person name="Kiefer A.F."/>
            <person name="Nichols A."/>
            <person name="Cepeda A.J."/>
            <person name="Yan W."/>
            <person name="Fan B."/>
            <person name="Jiang Y."/>
            <person name="Adhikari A."/>
            <person name="Zheng C.-J."/>
            <person name="Schuster L."/>
            <person name="Cowan T.M."/>
            <person name="Smanski M.J."/>
            <person name="Chevrette M.G."/>
            <person name="De Carvalho L.P.S."/>
            <person name="Shen B."/>
        </authorList>
    </citation>
    <scope>NUCLEOTIDE SEQUENCE [LARGE SCALE GENOMIC DNA]</scope>
    <source>
        <strain evidence="1 2">NPDC046838</strain>
    </source>
</reference>
<dbReference type="PANTHER" id="PTHR36302:SF1">
    <property type="entry name" value="COPPER CHAPERONE PCU(A)C"/>
    <property type="match status" value="1"/>
</dbReference>
<dbReference type="SUPFAM" id="SSF110087">
    <property type="entry name" value="DR1885-like metal-binding protein"/>
    <property type="match status" value="1"/>
</dbReference>
<protein>
    <submittedName>
        <fullName evidence="1">Copper chaperone PCu(A)C</fullName>
    </submittedName>
</protein>
<evidence type="ECO:0000313" key="2">
    <source>
        <dbReference type="Proteomes" id="UP001551176"/>
    </source>
</evidence>
<proteinExistence type="predicted"/>
<name>A0ABV3BI46_9ACTN</name>
<dbReference type="Pfam" id="PF04314">
    <property type="entry name" value="PCuAC"/>
    <property type="match status" value="1"/>
</dbReference>
<dbReference type="InterPro" id="IPR036182">
    <property type="entry name" value="PCuAC_sf"/>
</dbReference>
<sequence length="186" mass="19583">MSEPAMSDPAINDTHSWRWSRRRLREGLGGALEPVAACAVALGLLTVWTGSGAAGSPAHVEVASGTVYLPFGNTKESAAFFRISNSGGSDDRLTSVTSPVLDDVMLGRYAPTGGGAAGMRMVDSAVVPAGEGLTMSPYGLDVMVRLREPLSLGERIPFVLTFREGGTVRAEAVVIRPSVRSEGRHR</sequence>
<keyword evidence="2" id="KW-1185">Reference proteome</keyword>
<dbReference type="RefSeq" id="WP_359345341.1">
    <property type="nucleotide sequence ID" value="NZ_JBEYXV010000002.1"/>
</dbReference>
<comment type="caution">
    <text evidence="1">The sequence shown here is derived from an EMBL/GenBank/DDBJ whole genome shotgun (WGS) entry which is preliminary data.</text>
</comment>
<dbReference type="Proteomes" id="UP001551176">
    <property type="component" value="Unassembled WGS sequence"/>
</dbReference>